<evidence type="ECO:0000256" key="1">
    <source>
        <dbReference type="SAM" id="MobiDB-lite"/>
    </source>
</evidence>
<evidence type="ECO:0000313" key="3">
    <source>
        <dbReference type="Proteomes" id="UP000199034"/>
    </source>
</evidence>
<dbReference type="EMBL" id="FMZM01000008">
    <property type="protein sequence ID" value="SDD43254.1"/>
    <property type="molecule type" value="Genomic_DNA"/>
</dbReference>
<name>A0A1G6UPT3_9ACTN</name>
<dbReference type="OrthoDB" id="3784352at2"/>
<organism evidence="2 3">
    <name type="scientific">Nocardioides lianchengensis</name>
    <dbReference type="NCBI Taxonomy" id="1045774"/>
    <lineage>
        <taxon>Bacteria</taxon>
        <taxon>Bacillati</taxon>
        <taxon>Actinomycetota</taxon>
        <taxon>Actinomycetes</taxon>
        <taxon>Propionibacteriales</taxon>
        <taxon>Nocardioidaceae</taxon>
        <taxon>Nocardioides</taxon>
    </lineage>
</organism>
<dbReference type="STRING" id="1045774.SAMN05421872_10850"/>
<reference evidence="2 3" key="1">
    <citation type="submission" date="2016-10" db="EMBL/GenBank/DDBJ databases">
        <authorList>
            <person name="de Groot N.N."/>
        </authorList>
    </citation>
    <scope>NUCLEOTIDE SEQUENCE [LARGE SCALE GENOMIC DNA]</scope>
    <source>
        <strain evidence="2 3">CGMCC 4.6858</strain>
    </source>
</reference>
<evidence type="ECO:0000313" key="2">
    <source>
        <dbReference type="EMBL" id="SDD43254.1"/>
    </source>
</evidence>
<sequence>MTLVSPEARRDSTTWVTSTPHLQPAGPGGRMPWGTRHARVNTEPWTACGLPAATWKVFWHLPFETTGAQACRGCVDEVLRVRVEGRARG</sequence>
<feature type="region of interest" description="Disordered" evidence="1">
    <location>
        <begin position="1"/>
        <end position="36"/>
    </location>
</feature>
<dbReference type="AlphaFoldDB" id="A0A1G6UPT3"/>
<proteinExistence type="predicted"/>
<dbReference type="RefSeq" id="WP_090857743.1">
    <property type="nucleotide sequence ID" value="NZ_FMZM01000008.1"/>
</dbReference>
<gene>
    <name evidence="2" type="ORF">SAMN05421872_10850</name>
</gene>
<keyword evidence="3" id="KW-1185">Reference proteome</keyword>
<accession>A0A1G6UPT3</accession>
<protein>
    <submittedName>
        <fullName evidence="2">Uncharacterized protein</fullName>
    </submittedName>
</protein>
<dbReference type="Proteomes" id="UP000199034">
    <property type="component" value="Unassembled WGS sequence"/>
</dbReference>